<feature type="compositionally biased region" description="Gly residues" evidence="1">
    <location>
        <begin position="26"/>
        <end position="35"/>
    </location>
</feature>
<evidence type="ECO:0000313" key="3">
    <source>
        <dbReference type="Proteomes" id="UP000324222"/>
    </source>
</evidence>
<dbReference type="Proteomes" id="UP000324222">
    <property type="component" value="Unassembled WGS sequence"/>
</dbReference>
<dbReference type="AlphaFoldDB" id="A0A5B7K1H8"/>
<feature type="compositionally biased region" description="Basic and acidic residues" evidence="1">
    <location>
        <begin position="9"/>
        <end position="23"/>
    </location>
</feature>
<evidence type="ECO:0000256" key="1">
    <source>
        <dbReference type="SAM" id="MobiDB-lite"/>
    </source>
</evidence>
<dbReference type="EMBL" id="VSRR010124150">
    <property type="protein sequence ID" value="MPD00736.1"/>
    <property type="molecule type" value="Genomic_DNA"/>
</dbReference>
<feature type="region of interest" description="Disordered" evidence="1">
    <location>
        <begin position="1"/>
        <end position="35"/>
    </location>
</feature>
<proteinExistence type="predicted"/>
<accession>A0A5B7K1H8</accession>
<comment type="caution">
    <text evidence="2">The sequence shown here is derived from an EMBL/GenBank/DDBJ whole genome shotgun (WGS) entry which is preliminary data.</text>
</comment>
<keyword evidence="3" id="KW-1185">Reference proteome</keyword>
<name>A0A5B7K1H8_PORTR</name>
<sequence>MKVGQGLGKPDDGAGVKAGEKHRGASGFGADGSQE</sequence>
<evidence type="ECO:0000313" key="2">
    <source>
        <dbReference type="EMBL" id="MPD00736.1"/>
    </source>
</evidence>
<gene>
    <name evidence="2" type="ORF">E2C01_096230</name>
</gene>
<protein>
    <submittedName>
        <fullName evidence="2">Uncharacterized protein</fullName>
    </submittedName>
</protein>
<reference evidence="2 3" key="1">
    <citation type="submission" date="2019-05" db="EMBL/GenBank/DDBJ databases">
        <title>Another draft genome of Portunus trituberculatus and its Hox gene families provides insights of decapod evolution.</title>
        <authorList>
            <person name="Jeong J.-H."/>
            <person name="Song I."/>
            <person name="Kim S."/>
            <person name="Choi T."/>
            <person name="Kim D."/>
            <person name="Ryu S."/>
            <person name="Kim W."/>
        </authorList>
    </citation>
    <scope>NUCLEOTIDE SEQUENCE [LARGE SCALE GENOMIC DNA]</scope>
    <source>
        <tissue evidence="2">Muscle</tissue>
    </source>
</reference>
<organism evidence="2 3">
    <name type="scientific">Portunus trituberculatus</name>
    <name type="common">Swimming crab</name>
    <name type="synonym">Neptunus trituberculatus</name>
    <dbReference type="NCBI Taxonomy" id="210409"/>
    <lineage>
        <taxon>Eukaryota</taxon>
        <taxon>Metazoa</taxon>
        <taxon>Ecdysozoa</taxon>
        <taxon>Arthropoda</taxon>
        <taxon>Crustacea</taxon>
        <taxon>Multicrustacea</taxon>
        <taxon>Malacostraca</taxon>
        <taxon>Eumalacostraca</taxon>
        <taxon>Eucarida</taxon>
        <taxon>Decapoda</taxon>
        <taxon>Pleocyemata</taxon>
        <taxon>Brachyura</taxon>
        <taxon>Eubrachyura</taxon>
        <taxon>Portunoidea</taxon>
        <taxon>Portunidae</taxon>
        <taxon>Portuninae</taxon>
        <taxon>Portunus</taxon>
    </lineage>
</organism>